<dbReference type="InterPro" id="IPR036890">
    <property type="entry name" value="HATPase_C_sf"/>
</dbReference>
<dbReference type="SMART" id="SM00388">
    <property type="entry name" value="HisKA"/>
    <property type="match status" value="1"/>
</dbReference>
<dbReference type="InterPro" id="IPR003660">
    <property type="entry name" value="HAMP_dom"/>
</dbReference>
<dbReference type="EC" id="2.7.13.3" evidence="3"/>
<dbReference type="SUPFAM" id="SSF52172">
    <property type="entry name" value="CheY-like"/>
    <property type="match status" value="1"/>
</dbReference>
<dbReference type="PROSITE" id="PS50110">
    <property type="entry name" value="RESPONSE_REGULATORY"/>
    <property type="match status" value="1"/>
</dbReference>
<sequence>MKTFRIGIRQQLTALVCICVLLSLGVLAMVLAVVTQNYVLSLRAERLELVAQLKSSQIVQAIVFYISSASSITTRSTIQSALGRYNAGNHSESNWAVALSSFQISLNSEDSTIAAGLYSNDFVSLLNATNNYTDTAVVLSLPDALYPLQQNRTAPDSLTLFGGIIRGPYPSADEIVMSVTVPVLNSTKSGTTEERTAGYMTVVYNAYQFLSVVNDTSSLSERAQFCVLGPYPTDAADATSFVYLLPPTYDKELFGEEFAFETYPAVQEALMEKSTGAMIKARNPLESNISVGYAPADVYFGNWAITVEVSSSDVYQPIHYLRDIAMATVFSLAVFMCIITLPIAHFAVRPIVRLRAATEQATSSYYNDSSSQQSLTYRGGPNADSGGSGGSGEGRLHKRRQRDTDSEVHVSSFRIPGMVPQKRKPLFSDELTELTTTFNEMTKELRKQYENLEERVSERTKELEAAKLQAEAANETKSVFIANITHELRTPLNGILGMTAVSLTETDPHRIRKSLNIIYKSGELLLHLLTDLLIFSRNQLGKISLDEKEFKMMEIVSQLRAIFQKQASSVKVDLTIDLLPPRIESMVLCGDANRVLQIMINLVSNGLKFTPENGAIHVRVICLGAAPNDSVVSNLKANGDTRHINSKFSEHNDHSSIWNEKRPSGNIDDIEVADVSVMSDTNRSRKRNGTFSKQEWQSSTTFDASGSYDNEKIETLSSSLAVSELPRLSRPMKRQLSISIPPSDPKPGSTSPIRTARTSKSSTLAVSTTGNGLATSGGGTSLRRLGHSLHLSQSLRNHTALDSTLAGSGQVASYNASLSPRSVSPLTPQSSVNIVEGDSGQYLLFEFQVEDNGPGIPDHLQQRIFEPFTQGDQALSKKYGGAGLGLSICKQLAELMGGTIELESVEGVGSTFTFRVRLRYVKDIALSVTEQEFYSESTAQTPGTATQVDSAGAGGGSLAGLGSSSYFLSKDSASNGSAIPNDDDGTSSIISTTSSVRSLSSSLKIGMANGDVARLVSPERKKIHILVAEDNTVNQQVVLRMLRLEQIRSVVIAKDGYEAIEKVKISRDAGTYFDIVFMDIQMPNLDGLQATRVIRQELDYRYPIVALTAYADDSNVKECMDAGMNNFLTKPIKREQLHDILDEYCDQAVRQAPSS</sequence>
<proteinExistence type="predicted"/>
<evidence type="ECO:0000259" key="17">
    <source>
        <dbReference type="PROSITE" id="PS50109"/>
    </source>
</evidence>
<evidence type="ECO:0000256" key="7">
    <source>
        <dbReference type="ARBA" id="ARBA00022741"/>
    </source>
</evidence>
<evidence type="ECO:0000313" key="20">
    <source>
        <dbReference type="EMBL" id="KAJ8101750.1"/>
    </source>
</evidence>
<dbReference type="SMART" id="SM00448">
    <property type="entry name" value="REC"/>
    <property type="match status" value="1"/>
</dbReference>
<feature type="domain" description="HAMP" evidence="19">
    <location>
        <begin position="427"/>
        <end position="450"/>
    </location>
</feature>
<evidence type="ECO:0000256" key="5">
    <source>
        <dbReference type="ARBA" id="ARBA00022679"/>
    </source>
</evidence>
<dbReference type="Gene3D" id="1.10.287.130">
    <property type="match status" value="1"/>
</dbReference>
<dbReference type="PRINTS" id="PR00344">
    <property type="entry name" value="BCTRLSENSOR"/>
</dbReference>
<keyword evidence="11" id="KW-0902">Two-component regulatory system</keyword>
<dbReference type="PROSITE" id="PS50885">
    <property type="entry name" value="HAMP"/>
    <property type="match status" value="1"/>
</dbReference>
<keyword evidence="4 14" id="KW-0597">Phosphoprotein</keyword>
<dbReference type="PANTHER" id="PTHR43047:SF72">
    <property type="entry name" value="OSMOSENSING HISTIDINE PROTEIN KINASE SLN1"/>
    <property type="match status" value="1"/>
</dbReference>
<dbReference type="Pfam" id="PF02518">
    <property type="entry name" value="HATPase_c"/>
    <property type="match status" value="1"/>
</dbReference>
<keyword evidence="13" id="KW-0325">Glycoprotein</keyword>
<feature type="domain" description="Response regulatory" evidence="18">
    <location>
        <begin position="1024"/>
        <end position="1145"/>
    </location>
</feature>
<dbReference type="Pfam" id="PF00512">
    <property type="entry name" value="HisKA"/>
    <property type="match status" value="1"/>
</dbReference>
<keyword evidence="7" id="KW-0547">Nucleotide-binding</keyword>
<evidence type="ECO:0000256" key="11">
    <source>
        <dbReference type="ARBA" id="ARBA00023012"/>
    </source>
</evidence>
<keyword evidence="5" id="KW-0808">Transferase</keyword>
<evidence type="ECO:0000256" key="16">
    <source>
        <dbReference type="SAM" id="MobiDB-lite"/>
    </source>
</evidence>
<dbReference type="Pfam" id="PF00072">
    <property type="entry name" value="Response_reg"/>
    <property type="match status" value="1"/>
</dbReference>
<protein>
    <recommendedName>
        <fullName evidence="3">histidine kinase</fullName>
        <ecNumber evidence="3">2.7.13.3</ecNumber>
    </recommendedName>
</protein>
<feature type="region of interest" description="Disordered" evidence="16">
    <location>
        <begin position="732"/>
        <end position="780"/>
    </location>
</feature>
<dbReference type="CDD" id="cd16922">
    <property type="entry name" value="HATPase_EvgS-ArcB-TorS-like"/>
    <property type="match status" value="1"/>
</dbReference>
<evidence type="ECO:0000256" key="6">
    <source>
        <dbReference type="ARBA" id="ARBA00022692"/>
    </source>
</evidence>
<feature type="region of interest" description="Disordered" evidence="16">
    <location>
        <begin position="363"/>
        <end position="412"/>
    </location>
</feature>
<evidence type="ECO:0000313" key="21">
    <source>
        <dbReference type="Proteomes" id="UP001217417"/>
    </source>
</evidence>
<dbReference type="SMART" id="SM00387">
    <property type="entry name" value="HATPase_c"/>
    <property type="match status" value="1"/>
</dbReference>
<dbReference type="GO" id="GO:0005886">
    <property type="term" value="C:plasma membrane"/>
    <property type="evidence" value="ECO:0007669"/>
    <property type="project" value="UniProtKB-ARBA"/>
</dbReference>
<evidence type="ECO:0000256" key="3">
    <source>
        <dbReference type="ARBA" id="ARBA00012438"/>
    </source>
</evidence>
<dbReference type="InterPro" id="IPR036097">
    <property type="entry name" value="HisK_dim/P_sf"/>
</dbReference>
<evidence type="ECO:0000256" key="9">
    <source>
        <dbReference type="ARBA" id="ARBA00022840"/>
    </source>
</evidence>
<feature type="modified residue" description="4-aspartylphosphate" evidence="14">
    <location>
        <position position="1079"/>
    </location>
</feature>
<dbReference type="Gene3D" id="3.40.50.2300">
    <property type="match status" value="1"/>
</dbReference>
<dbReference type="Gene3D" id="6.10.340.10">
    <property type="match status" value="1"/>
</dbReference>
<evidence type="ECO:0000256" key="13">
    <source>
        <dbReference type="ARBA" id="ARBA00023180"/>
    </source>
</evidence>
<dbReference type="GO" id="GO:0007234">
    <property type="term" value="P:osmosensory signaling via phosphorelay pathway"/>
    <property type="evidence" value="ECO:0007669"/>
    <property type="project" value="UniProtKB-ARBA"/>
</dbReference>
<dbReference type="RefSeq" id="XP_056045200.1">
    <property type="nucleotide sequence ID" value="XM_056186940.1"/>
</dbReference>
<accession>A0AAD7QUK4</accession>
<evidence type="ECO:0000256" key="12">
    <source>
        <dbReference type="ARBA" id="ARBA00023136"/>
    </source>
</evidence>
<dbReference type="InterPro" id="IPR005467">
    <property type="entry name" value="His_kinase_dom"/>
</dbReference>
<comment type="caution">
    <text evidence="20">The sequence shown here is derived from an EMBL/GenBank/DDBJ whole genome shotgun (WGS) entry which is preliminary data.</text>
</comment>
<keyword evidence="6" id="KW-0812">Transmembrane</keyword>
<evidence type="ECO:0000256" key="14">
    <source>
        <dbReference type="PROSITE-ProRule" id="PRU00169"/>
    </source>
</evidence>
<feature type="compositionally biased region" description="Polar residues" evidence="16">
    <location>
        <begin position="689"/>
        <end position="704"/>
    </location>
</feature>
<dbReference type="GO" id="GO:0009927">
    <property type="term" value="F:histidine phosphotransfer kinase activity"/>
    <property type="evidence" value="ECO:0007669"/>
    <property type="project" value="TreeGrafter"/>
</dbReference>
<dbReference type="InterPro" id="IPR001789">
    <property type="entry name" value="Sig_transdc_resp-reg_receiver"/>
</dbReference>
<dbReference type="CDD" id="cd00082">
    <property type="entry name" value="HisKA"/>
    <property type="match status" value="1"/>
</dbReference>
<dbReference type="InterPro" id="IPR003594">
    <property type="entry name" value="HATPase_dom"/>
</dbReference>
<dbReference type="Gene3D" id="3.30.565.10">
    <property type="entry name" value="Histidine kinase-like ATPase, C-terminal domain"/>
    <property type="match status" value="2"/>
</dbReference>
<feature type="compositionally biased region" description="Polar residues" evidence="16">
    <location>
        <begin position="748"/>
        <end position="774"/>
    </location>
</feature>
<keyword evidence="15" id="KW-0175">Coiled coil</keyword>
<dbReference type="PROSITE" id="PS50109">
    <property type="entry name" value="HIS_KIN"/>
    <property type="match status" value="1"/>
</dbReference>
<dbReference type="AlphaFoldDB" id="A0AAD7QUK4"/>
<organism evidence="20 21">
    <name type="scientific">Lipomyces tetrasporus</name>
    <dbReference type="NCBI Taxonomy" id="54092"/>
    <lineage>
        <taxon>Eukaryota</taxon>
        <taxon>Fungi</taxon>
        <taxon>Dikarya</taxon>
        <taxon>Ascomycota</taxon>
        <taxon>Saccharomycotina</taxon>
        <taxon>Lipomycetes</taxon>
        <taxon>Lipomycetales</taxon>
        <taxon>Lipomycetaceae</taxon>
        <taxon>Lipomyces</taxon>
    </lineage>
</organism>
<dbReference type="FunFam" id="1.10.287.130:FF:000004">
    <property type="entry name" value="Ethylene receptor 1"/>
    <property type="match status" value="1"/>
</dbReference>
<feature type="region of interest" description="Disordered" evidence="16">
    <location>
        <begin position="644"/>
        <end position="663"/>
    </location>
</feature>
<evidence type="ECO:0000256" key="4">
    <source>
        <dbReference type="ARBA" id="ARBA00022553"/>
    </source>
</evidence>
<dbReference type="SUPFAM" id="SSF55874">
    <property type="entry name" value="ATPase domain of HSP90 chaperone/DNA topoisomerase II/histidine kinase"/>
    <property type="match status" value="2"/>
</dbReference>
<feature type="region of interest" description="Disordered" evidence="16">
    <location>
        <begin position="679"/>
        <end position="704"/>
    </location>
</feature>
<dbReference type="GO" id="GO:0000155">
    <property type="term" value="F:phosphorelay sensor kinase activity"/>
    <property type="evidence" value="ECO:0007669"/>
    <property type="project" value="InterPro"/>
</dbReference>
<feature type="coiled-coil region" evidence="15">
    <location>
        <begin position="435"/>
        <end position="476"/>
    </location>
</feature>
<evidence type="ECO:0000256" key="15">
    <source>
        <dbReference type="SAM" id="Coils"/>
    </source>
</evidence>
<evidence type="ECO:0000259" key="18">
    <source>
        <dbReference type="PROSITE" id="PS50110"/>
    </source>
</evidence>
<dbReference type="InterPro" id="IPR004358">
    <property type="entry name" value="Sig_transdc_His_kin-like_C"/>
</dbReference>
<dbReference type="FunFam" id="3.40.50.2300:FF:000289">
    <property type="entry name" value="Osmosensing histidine protein kinase SLN1"/>
    <property type="match status" value="1"/>
</dbReference>
<keyword evidence="10" id="KW-1133">Transmembrane helix</keyword>
<evidence type="ECO:0000256" key="8">
    <source>
        <dbReference type="ARBA" id="ARBA00022777"/>
    </source>
</evidence>
<evidence type="ECO:0000256" key="1">
    <source>
        <dbReference type="ARBA" id="ARBA00000085"/>
    </source>
</evidence>
<dbReference type="SUPFAM" id="SSF47384">
    <property type="entry name" value="Homodimeric domain of signal transducing histidine kinase"/>
    <property type="match status" value="1"/>
</dbReference>
<keyword evidence="21" id="KW-1185">Reference proteome</keyword>
<dbReference type="Proteomes" id="UP001217417">
    <property type="component" value="Unassembled WGS sequence"/>
</dbReference>
<comment type="subcellular location">
    <subcellularLocation>
        <location evidence="2">Membrane</location>
    </subcellularLocation>
</comment>
<name>A0AAD7QUK4_9ASCO</name>
<gene>
    <name evidence="20" type="ORF">POJ06DRAFT_247763</name>
</gene>
<dbReference type="PANTHER" id="PTHR43047">
    <property type="entry name" value="TWO-COMPONENT HISTIDINE PROTEIN KINASE"/>
    <property type="match status" value="1"/>
</dbReference>
<dbReference type="InterPro" id="IPR003661">
    <property type="entry name" value="HisK_dim/P_dom"/>
</dbReference>
<evidence type="ECO:0000259" key="19">
    <source>
        <dbReference type="PROSITE" id="PS50885"/>
    </source>
</evidence>
<dbReference type="GeneID" id="80882106"/>
<dbReference type="CDD" id="cd17546">
    <property type="entry name" value="REC_hyHK_CKI1_RcsC-like"/>
    <property type="match status" value="1"/>
</dbReference>
<keyword evidence="8" id="KW-0418">Kinase</keyword>
<dbReference type="SMART" id="SM00304">
    <property type="entry name" value="HAMP"/>
    <property type="match status" value="1"/>
</dbReference>
<reference evidence="20" key="1">
    <citation type="submission" date="2023-03" db="EMBL/GenBank/DDBJ databases">
        <title>Near-Complete genome sequence of Lipomyces tetrasporous NRRL Y-64009, an oleaginous yeast capable of growing on lignocellulosic hydrolysates.</title>
        <authorList>
            <consortium name="Lawrence Berkeley National Laboratory"/>
            <person name="Jagtap S.S."/>
            <person name="Liu J.-J."/>
            <person name="Walukiewicz H.E."/>
            <person name="Pangilinan J."/>
            <person name="Lipzen A."/>
            <person name="Ahrendt S."/>
            <person name="Koriabine M."/>
            <person name="Cobaugh K."/>
            <person name="Salamov A."/>
            <person name="Yoshinaga Y."/>
            <person name="Ng V."/>
            <person name="Daum C."/>
            <person name="Grigoriev I.V."/>
            <person name="Slininger P.J."/>
            <person name="Dien B.S."/>
            <person name="Jin Y.-S."/>
            <person name="Rao C.V."/>
        </authorList>
    </citation>
    <scope>NUCLEOTIDE SEQUENCE</scope>
    <source>
        <strain evidence="20">NRRL Y-64009</strain>
    </source>
</reference>
<keyword evidence="9" id="KW-0067">ATP-binding</keyword>
<feature type="domain" description="Histidine kinase" evidence="17">
    <location>
        <begin position="483"/>
        <end position="920"/>
    </location>
</feature>
<comment type="catalytic activity">
    <reaction evidence="1">
        <text>ATP + protein L-histidine = ADP + protein N-phospho-L-histidine.</text>
        <dbReference type="EC" id="2.7.13.3"/>
    </reaction>
</comment>
<feature type="compositionally biased region" description="Low complexity" evidence="16">
    <location>
        <begin position="363"/>
        <end position="385"/>
    </location>
</feature>
<keyword evidence="12" id="KW-0472">Membrane</keyword>
<evidence type="ECO:0000256" key="10">
    <source>
        <dbReference type="ARBA" id="ARBA00022989"/>
    </source>
</evidence>
<dbReference type="GO" id="GO:0005524">
    <property type="term" value="F:ATP binding"/>
    <property type="evidence" value="ECO:0007669"/>
    <property type="project" value="UniProtKB-KW"/>
</dbReference>
<dbReference type="InterPro" id="IPR011006">
    <property type="entry name" value="CheY-like_superfamily"/>
</dbReference>
<evidence type="ECO:0000256" key="2">
    <source>
        <dbReference type="ARBA" id="ARBA00004370"/>
    </source>
</evidence>
<dbReference type="EMBL" id="JARPMG010000003">
    <property type="protein sequence ID" value="KAJ8101750.1"/>
    <property type="molecule type" value="Genomic_DNA"/>
</dbReference>